<feature type="compositionally biased region" description="Basic residues" evidence="1">
    <location>
        <begin position="1"/>
        <end position="13"/>
    </location>
</feature>
<dbReference type="AlphaFoldDB" id="A0A6J4K6B4"/>
<evidence type="ECO:0000256" key="1">
    <source>
        <dbReference type="SAM" id="MobiDB-lite"/>
    </source>
</evidence>
<sequence>WTRRYPLPRRHQRCAPSPVIGRGGRGVRAFRRRSTPACRPRS</sequence>
<proteinExistence type="predicted"/>
<accession>A0A6J4K6B4</accession>
<feature type="non-terminal residue" evidence="2">
    <location>
        <position position="42"/>
    </location>
</feature>
<feature type="compositionally biased region" description="Basic residues" evidence="1">
    <location>
        <begin position="28"/>
        <end position="42"/>
    </location>
</feature>
<feature type="region of interest" description="Disordered" evidence="1">
    <location>
        <begin position="1"/>
        <end position="42"/>
    </location>
</feature>
<evidence type="ECO:0000313" key="2">
    <source>
        <dbReference type="EMBL" id="CAA9297251.1"/>
    </source>
</evidence>
<protein>
    <submittedName>
        <fullName evidence="2">Uncharacterized protein</fullName>
    </submittedName>
</protein>
<reference evidence="2" key="1">
    <citation type="submission" date="2020-02" db="EMBL/GenBank/DDBJ databases">
        <authorList>
            <person name="Meier V. D."/>
        </authorList>
    </citation>
    <scope>NUCLEOTIDE SEQUENCE</scope>
    <source>
        <strain evidence="2">AVDCRST_MAG68</strain>
    </source>
</reference>
<feature type="non-terminal residue" evidence="2">
    <location>
        <position position="1"/>
    </location>
</feature>
<dbReference type="EMBL" id="CADCTW010000009">
    <property type="protein sequence ID" value="CAA9297251.1"/>
    <property type="molecule type" value="Genomic_DNA"/>
</dbReference>
<organism evidence="2">
    <name type="scientific">uncultured Gemmatimonadota bacterium</name>
    <dbReference type="NCBI Taxonomy" id="203437"/>
    <lineage>
        <taxon>Bacteria</taxon>
        <taxon>Pseudomonadati</taxon>
        <taxon>Gemmatimonadota</taxon>
        <taxon>environmental samples</taxon>
    </lineage>
</organism>
<gene>
    <name evidence="2" type="ORF">AVDCRST_MAG68-98</name>
</gene>
<name>A0A6J4K6B4_9BACT</name>